<gene>
    <name evidence="1" type="ORF">ABXZ36_02175</name>
</gene>
<dbReference type="RefSeq" id="WP_354613823.1">
    <property type="nucleotide sequence ID" value="NZ_JBEXAE010000001.1"/>
</dbReference>
<protein>
    <recommendedName>
        <fullName evidence="3">Glutathionylspermidine synthase pre-ATP-grasp-like domain-containing protein</fullName>
    </recommendedName>
</protein>
<accession>A0ABV2SQL3</accession>
<comment type="caution">
    <text evidence="1">The sequence shown here is derived from an EMBL/GenBank/DDBJ whole genome shotgun (WGS) entry which is preliminary data.</text>
</comment>
<dbReference type="Proteomes" id="UP001549799">
    <property type="component" value="Unassembled WGS sequence"/>
</dbReference>
<evidence type="ECO:0000313" key="2">
    <source>
        <dbReference type="Proteomes" id="UP001549799"/>
    </source>
</evidence>
<sequence>MIKEVRETFNDNFKQEYYNSLKNDLAQTVGEPCAFRISETPFFISKELKQEVFDACDSIIEQLWKIDFGEIRKKFIPKELQSPSTLGNPHFLAIDFGLCDDGQGGIAPKLIELQSFPSLFMYQSLLGNAFLKNYPQIPKEGFHFYFNDLNDISYLADLKRVIIGDDQPEHVVLLEIYPEKQKTRMDFWATKQALGIEVLCLTKVIKEGKKLFYEKDGKKIQINRIYNRVILDELLQMPDLKTDFNLTDDVDVEWVSHPDWFFMISKCIMPLLTHKNIPQSFYLNDFPKDLDLANYVLKPLFSFAGKGINLNPTFKFIEGIKDKHNYILQSKVKYAPIIKTPSGANSKVELRILYTWNDTNNRLMPVINLTRMNKGDLINVSYLSNDDWVGSSISFFED</sequence>
<dbReference type="EMBL" id="JBEXAE010000001">
    <property type="protein sequence ID" value="MET6989451.1"/>
    <property type="molecule type" value="Genomic_DNA"/>
</dbReference>
<proteinExistence type="predicted"/>
<dbReference type="SUPFAM" id="SSF56059">
    <property type="entry name" value="Glutathione synthetase ATP-binding domain-like"/>
    <property type="match status" value="1"/>
</dbReference>
<evidence type="ECO:0000313" key="1">
    <source>
        <dbReference type="EMBL" id="MET6989451.1"/>
    </source>
</evidence>
<evidence type="ECO:0008006" key="3">
    <source>
        <dbReference type="Google" id="ProtNLM"/>
    </source>
</evidence>
<keyword evidence="2" id="KW-1185">Reference proteome</keyword>
<reference evidence="1 2" key="1">
    <citation type="submission" date="2024-07" db="EMBL/GenBank/DDBJ databases">
        <title>The genome sequence of type strain Sediminicola arcticus GDMCC 1.2805.</title>
        <authorList>
            <person name="Liu Y."/>
        </authorList>
    </citation>
    <scope>NUCLEOTIDE SEQUENCE [LARGE SCALE GENOMIC DNA]</scope>
    <source>
        <strain evidence="1 2">GDMCC 1.2805</strain>
    </source>
</reference>
<name>A0ABV2SQL3_9FLAO</name>
<organism evidence="1 2">
    <name type="scientific">Sediminicola arcticus</name>
    <dbReference type="NCBI Taxonomy" id="1574308"/>
    <lineage>
        <taxon>Bacteria</taxon>
        <taxon>Pseudomonadati</taxon>
        <taxon>Bacteroidota</taxon>
        <taxon>Flavobacteriia</taxon>
        <taxon>Flavobacteriales</taxon>
        <taxon>Flavobacteriaceae</taxon>
        <taxon>Sediminicola</taxon>
    </lineage>
</organism>